<name>A0A815VYU2_9BILA</name>
<accession>A0A815VYU2</accession>
<dbReference type="EMBL" id="CAJNOU010008516">
    <property type="protein sequence ID" value="CAF1538454.1"/>
    <property type="molecule type" value="Genomic_DNA"/>
</dbReference>
<dbReference type="AlphaFoldDB" id="A0A815VYU2"/>
<dbReference type="Proteomes" id="UP000663889">
    <property type="component" value="Unassembled WGS sequence"/>
</dbReference>
<dbReference type="Pfam" id="PF23265">
    <property type="entry name" value="Ig-like_KY"/>
    <property type="match status" value="1"/>
</dbReference>
<dbReference type="InterPro" id="IPR038765">
    <property type="entry name" value="Papain-like_cys_pep_sf"/>
</dbReference>
<organism evidence="2 3">
    <name type="scientific">Rotaria sordida</name>
    <dbReference type="NCBI Taxonomy" id="392033"/>
    <lineage>
        <taxon>Eukaryota</taxon>
        <taxon>Metazoa</taxon>
        <taxon>Spiralia</taxon>
        <taxon>Gnathifera</taxon>
        <taxon>Rotifera</taxon>
        <taxon>Eurotatoria</taxon>
        <taxon>Bdelloidea</taxon>
        <taxon>Philodinida</taxon>
        <taxon>Philodinidae</taxon>
        <taxon>Rotaria</taxon>
    </lineage>
</organism>
<dbReference type="InterPro" id="IPR056564">
    <property type="entry name" value="Ig-like_KY"/>
</dbReference>
<evidence type="ECO:0000313" key="3">
    <source>
        <dbReference type="Proteomes" id="UP000663889"/>
    </source>
</evidence>
<reference evidence="2" key="1">
    <citation type="submission" date="2021-02" db="EMBL/GenBank/DDBJ databases">
        <authorList>
            <person name="Nowell W R."/>
        </authorList>
    </citation>
    <scope>NUCLEOTIDE SEQUENCE</scope>
</reference>
<dbReference type="InterPro" id="IPR052557">
    <property type="entry name" value="CAP/Cytokinesis_protein"/>
</dbReference>
<feature type="non-terminal residue" evidence="2">
    <location>
        <position position="426"/>
    </location>
</feature>
<dbReference type="Gene3D" id="3.10.620.30">
    <property type="match status" value="1"/>
</dbReference>
<sequence>MGCNKSKVAPTYTAKQRQVDYDDNDNIEDNSIFSQKNIAADDAIIAKLPRANDHVEIQVADPQAFNDSFVQQRQQAINNRSYQSTIESWRPKSLQQLTETIKAFSQGKSFVDRHWIIFYWIASNIEYDTVSYFSGKHGDQTAEGVFRAKKGVCAGYANLYKYLSDQLEMPCEVVSGYSKGYGFEDRTDAPSKTDHAWNAVEIDHQWYLMESTWGAGHLDDTKQFKRELSSYYFLPHPNEMIYHHLPENEKWQLLRTPIKMTQYLQMPKLRPLYFDLHIELVSPRNQAHVDLLPDKSYALILLRTPSDVRLIAALEFNNEEIDGGHYIMFDRHKQLYRCYFAPTNIGKHTITIFGKRGDSESGQYTPALDFKLDVKQIPKTIVSFPKTWDQFSDLGLEVISPQNTHLIKLNNGVDHAQILIKTPENV</sequence>
<proteinExistence type="predicted"/>
<dbReference type="SMART" id="SM00460">
    <property type="entry name" value="TGc"/>
    <property type="match status" value="1"/>
</dbReference>
<gene>
    <name evidence="2" type="ORF">SEV965_LOCUS37980</name>
</gene>
<comment type="caution">
    <text evidence="2">The sequence shown here is derived from an EMBL/GenBank/DDBJ whole genome shotgun (WGS) entry which is preliminary data.</text>
</comment>
<evidence type="ECO:0000259" key="1">
    <source>
        <dbReference type="SMART" id="SM00460"/>
    </source>
</evidence>
<evidence type="ECO:0000313" key="2">
    <source>
        <dbReference type="EMBL" id="CAF1538454.1"/>
    </source>
</evidence>
<dbReference type="PANTHER" id="PTHR46333">
    <property type="entry name" value="CYTOKINESIS PROTEIN 3"/>
    <property type="match status" value="1"/>
</dbReference>
<feature type="domain" description="Transglutaminase-like" evidence="1">
    <location>
        <begin position="145"/>
        <end position="213"/>
    </location>
</feature>
<protein>
    <recommendedName>
        <fullName evidence="1">Transglutaminase-like domain-containing protein</fullName>
    </recommendedName>
</protein>
<dbReference type="PANTHER" id="PTHR46333:SF2">
    <property type="entry name" value="CYTOKINESIS PROTEIN 3"/>
    <property type="match status" value="1"/>
</dbReference>
<dbReference type="SUPFAM" id="SSF54001">
    <property type="entry name" value="Cysteine proteinases"/>
    <property type="match status" value="1"/>
</dbReference>
<dbReference type="InterPro" id="IPR002931">
    <property type="entry name" value="Transglutaminase-like"/>
</dbReference>
<dbReference type="GO" id="GO:0005737">
    <property type="term" value="C:cytoplasm"/>
    <property type="evidence" value="ECO:0007669"/>
    <property type="project" value="TreeGrafter"/>
</dbReference>
<dbReference type="Pfam" id="PF01841">
    <property type="entry name" value="Transglut_core"/>
    <property type="match status" value="1"/>
</dbReference>